<name>A0ACB8S876_9AGAM</name>
<organism evidence="1 2">
    <name type="scientific">Auriscalpium vulgare</name>
    <dbReference type="NCBI Taxonomy" id="40419"/>
    <lineage>
        <taxon>Eukaryota</taxon>
        <taxon>Fungi</taxon>
        <taxon>Dikarya</taxon>
        <taxon>Basidiomycota</taxon>
        <taxon>Agaricomycotina</taxon>
        <taxon>Agaricomycetes</taxon>
        <taxon>Russulales</taxon>
        <taxon>Auriscalpiaceae</taxon>
        <taxon>Auriscalpium</taxon>
    </lineage>
</organism>
<proteinExistence type="predicted"/>
<evidence type="ECO:0000313" key="2">
    <source>
        <dbReference type="Proteomes" id="UP000814033"/>
    </source>
</evidence>
<dbReference type="EMBL" id="MU275848">
    <property type="protein sequence ID" value="KAI0051998.1"/>
    <property type="molecule type" value="Genomic_DNA"/>
</dbReference>
<accession>A0ACB8S876</accession>
<reference evidence="1" key="2">
    <citation type="journal article" date="2022" name="New Phytol.">
        <title>Evolutionary transition to the ectomycorrhizal habit in the genomes of a hyperdiverse lineage of mushroom-forming fungi.</title>
        <authorList>
            <person name="Looney B."/>
            <person name="Miyauchi S."/>
            <person name="Morin E."/>
            <person name="Drula E."/>
            <person name="Courty P.E."/>
            <person name="Kohler A."/>
            <person name="Kuo A."/>
            <person name="LaButti K."/>
            <person name="Pangilinan J."/>
            <person name="Lipzen A."/>
            <person name="Riley R."/>
            <person name="Andreopoulos W."/>
            <person name="He G."/>
            <person name="Johnson J."/>
            <person name="Nolan M."/>
            <person name="Tritt A."/>
            <person name="Barry K.W."/>
            <person name="Grigoriev I.V."/>
            <person name="Nagy L.G."/>
            <person name="Hibbett D."/>
            <person name="Henrissat B."/>
            <person name="Matheny P.B."/>
            <person name="Labbe J."/>
            <person name="Martin F.M."/>
        </authorList>
    </citation>
    <scope>NUCLEOTIDE SEQUENCE</scope>
    <source>
        <strain evidence="1">FP105234-sp</strain>
    </source>
</reference>
<keyword evidence="2" id="KW-1185">Reference proteome</keyword>
<gene>
    <name evidence="1" type="ORF">FA95DRAFT_1602232</name>
</gene>
<reference evidence="1" key="1">
    <citation type="submission" date="2021-02" db="EMBL/GenBank/DDBJ databases">
        <authorList>
            <consortium name="DOE Joint Genome Institute"/>
            <person name="Ahrendt S."/>
            <person name="Looney B.P."/>
            <person name="Miyauchi S."/>
            <person name="Morin E."/>
            <person name="Drula E."/>
            <person name="Courty P.E."/>
            <person name="Chicoki N."/>
            <person name="Fauchery L."/>
            <person name="Kohler A."/>
            <person name="Kuo A."/>
            <person name="Labutti K."/>
            <person name="Pangilinan J."/>
            <person name="Lipzen A."/>
            <person name="Riley R."/>
            <person name="Andreopoulos W."/>
            <person name="He G."/>
            <person name="Johnson J."/>
            <person name="Barry K.W."/>
            <person name="Grigoriev I.V."/>
            <person name="Nagy L."/>
            <person name="Hibbett D."/>
            <person name="Henrissat B."/>
            <person name="Matheny P.B."/>
            <person name="Labbe J."/>
            <person name="Martin F."/>
        </authorList>
    </citation>
    <scope>NUCLEOTIDE SEQUENCE</scope>
    <source>
        <strain evidence="1">FP105234-sp</strain>
    </source>
</reference>
<comment type="caution">
    <text evidence="1">The sequence shown here is derived from an EMBL/GenBank/DDBJ whole genome shotgun (WGS) entry which is preliminary data.</text>
</comment>
<sequence length="180" mass="19948">MRCRFQVVRPKNTSLALHPALHPPPSQISSGTVVIATGEKRGHWDGDSEGVMRVRRVRMDKLTHAAQSECVYGEETGKEAIFLKLNLADLTQVRMAAEDFLSEEKELRILLLNAWGPTLNLVKMKPLADMLLSPAARRQYRFVNLGAQSSSQHPLPRQPMTRKLNSPGTSGSSGLVRTPP</sequence>
<evidence type="ECO:0000313" key="1">
    <source>
        <dbReference type="EMBL" id="KAI0051998.1"/>
    </source>
</evidence>
<protein>
    <submittedName>
        <fullName evidence="1">Uncharacterized protein</fullName>
    </submittedName>
</protein>
<dbReference type="Proteomes" id="UP000814033">
    <property type="component" value="Unassembled WGS sequence"/>
</dbReference>